<proteinExistence type="predicted"/>
<name>A0A9X5GSX0_9FIRM</name>
<dbReference type="AlphaFoldDB" id="A0A9X5GSX0"/>
<protein>
    <recommendedName>
        <fullName evidence="1">Csp protease B prodomain domain-containing protein</fullName>
    </recommendedName>
</protein>
<dbReference type="InterPro" id="IPR041365">
    <property type="entry name" value="CspB_prodomain"/>
</dbReference>
<keyword evidence="3" id="KW-1185">Reference proteome</keyword>
<evidence type="ECO:0000259" key="1">
    <source>
        <dbReference type="Pfam" id="PF18425"/>
    </source>
</evidence>
<feature type="domain" description="Csp protease B prodomain" evidence="1">
    <location>
        <begin position="4"/>
        <end position="91"/>
    </location>
</feature>
<dbReference type="RefSeq" id="WP_160560655.1">
    <property type="nucleotide sequence ID" value="NZ_QZDT01000021.1"/>
</dbReference>
<dbReference type="Proteomes" id="UP001154420">
    <property type="component" value="Unassembled WGS sequence"/>
</dbReference>
<evidence type="ECO:0000313" key="3">
    <source>
        <dbReference type="Proteomes" id="UP001154420"/>
    </source>
</evidence>
<dbReference type="OrthoDB" id="9762689at2"/>
<dbReference type="Pfam" id="PF18425">
    <property type="entry name" value="CspB_prodomain"/>
    <property type="match status" value="1"/>
</dbReference>
<evidence type="ECO:0000313" key="2">
    <source>
        <dbReference type="EMBL" id="NBJ93579.1"/>
    </source>
</evidence>
<dbReference type="Gene3D" id="3.30.70.2980">
    <property type="match status" value="1"/>
</dbReference>
<gene>
    <name evidence="2" type="ORF">D5281_13495</name>
</gene>
<reference evidence="2" key="1">
    <citation type="submission" date="2018-09" db="EMBL/GenBank/DDBJ databases">
        <title>Murine metabolic-syndrome-specific gut microbial biobank.</title>
        <authorList>
            <person name="Liu C."/>
        </authorList>
    </citation>
    <scope>NUCLEOTIDE SEQUENCE</scope>
    <source>
        <strain evidence="2">D42-62</strain>
    </source>
</reference>
<comment type="caution">
    <text evidence="2">The sequence shown here is derived from an EMBL/GenBank/DDBJ whole genome shotgun (WGS) entry which is preliminary data.</text>
</comment>
<accession>A0A9X5GSX0</accession>
<organism evidence="2 3">
    <name type="scientific">Parablautia muri</name>
    <dbReference type="NCBI Taxonomy" id="2320879"/>
    <lineage>
        <taxon>Bacteria</taxon>
        <taxon>Bacillati</taxon>
        <taxon>Bacillota</taxon>
        <taxon>Clostridia</taxon>
        <taxon>Lachnospirales</taxon>
        <taxon>Lachnospiraceae</taxon>
        <taxon>Parablautia</taxon>
    </lineage>
</organism>
<sequence>MANQKLEVLLGLALSVEEAERKKSAQLGVGFIEETRKWELIVKYNGDIGRLQSNVIGVEELIAGYAIVTIPEELIDTFSQLDEVEYVEKPKRLYFSTLQGKQASCIFPVTRRNPYLTGSGVLVAVIDSGECVIILLSQSLFILAGNEPSRRV</sequence>
<dbReference type="EMBL" id="QZDT01000021">
    <property type="protein sequence ID" value="NBJ93579.1"/>
    <property type="molecule type" value="Genomic_DNA"/>
</dbReference>